<feature type="transmembrane region" description="Helical" evidence="7">
    <location>
        <begin position="454"/>
        <end position="472"/>
    </location>
</feature>
<dbReference type="PANTHER" id="PTHR23506">
    <property type="entry name" value="GH10249P"/>
    <property type="match status" value="1"/>
</dbReference>
<dbReference type="InParanoid" id="I7LXM3"/>
<dbReference type="Proteomes" id="UP000009168">
    <property type="component" value="Unassembled WGS sequence"/>
</dbReference>
<dbReference type="OrthoDB" id="303432at2759"/>
<dbReference type="InterPro" id="IPR050930">
    <property type="entry name" value="MFS_Vesicular_Transporter"/>
</dbReference>
<gene>
    <name evidence="8" type="ORF">TTHERM_00684670</name>
</gene>
<dbReference type="Gene3D" id="1.20.1250.20">
    <property type="entry name" value="MFS general substrate transporter like domains"/>
    <property type="match status" value="1"/>
</dbReference>
<proteinExistence type="predicted"/>
<evidence type="ECO:0000256" key="1">
    <source>
        <dbReference type="ARBA" id="ARBA00004141"/>
    </source>
</evidence>
<dbReference type="SUPFAM" id="SSF103473">
    <property type="entry name" value="MFS general substrate transporter"/>
    <property type="match status" value="1"/>
</dbReference>
<keyword evidence="5 7" id="KW-0472">Membrane</keyword>
<keyword evidence="9" id="KW-1185">Reference proteome</keyword>
<keyword evidence="3 7" id="KW-0812">Transmembrane</keyword>
<evidence type="ECO:0000256" key="3">
    <source>
        <dbReference type="ARBA" id="ARBA00022692"/>
    </source>
</evidence>
<feature type="transmembrane region" description="Helical" evidence="7">
    <location>
        <begin position="317"/>
        <end position="339"/>
    </location>
</feature>
<feature type="transmembrane region" description="Helical" evidence="7">
    <location>
        <begin position="419"/>
        <end position="442"/>
    </location>
</feature>
<dbReference type="GeneID" id="7830699"/>
<evidence type="ECO:0000313" key="9">
    <source>
        <dbReference type="Proteomes" id="UP000009168"/>
    </source>
</evidence>
<feature type="transmembrane region" description="Helical" evidence="7">
    <location>
        <begin position="376"/>
        <end position="398"/>
    </location>
</feature>
<dbReference type="OMA" id="LICCVCY"/>
<feature type="transmembrane region" description="Helical" evidence="7">
    <location>
        <begin position="149"/>
        <end position="173"/>
    </location>
</feature>
<dbReference type="GO" id="GO:0016020">
    <property type="term" value="C:membrane"/>
    <property type="evidence" value="ECO:0007669"/>
    <property type="project" value="UniProtKB-SubCell"/>
</dbReference>
<dbReference type="HOGENOM" id="CLU_502059_0_0_1"/>
<dbReference type="GO" id="GO:0022857">
    <property type="term" value="F:transmembrane transporter activity"/>
    <property type="evidence" value="ECO:0007669"/>
    <property type="project" value="InterPro"/>
</dbReference>
<feature type="transmembrane region" description="Helical" evidence="7">
    <location>
        <begin position="84"/>
        <end position="104"/>
    </location>
</feature>
<dbReference type="STRING" id="312017.I7LXM3"/>
<keyword evidence="2" id="KW-0813">Transport</keyword>
<sequence length="530" mass="60502">MEQPLLPQKSFEKNKKFIFYVILYGITTQCMNLSILGPFFPVQAKEYDISETMIGLIFSGFPLGAIVCTLFIRKWMNMNRKVFMICGIVFYVLGMVGFASAFYIENKEFIISSSIFCRFLMGIGMSMYDNPSLSFIPLLFKHKIDRKLSIIEGMQNIGFMLGPLLGTLLYNIGDFQTPFFVLAGIQSATLPLLLILFPKQSEITEFINDSILLTQQALKYRSTYESQGQNSICSEREEEKVNRNSNDDNSNISNYSSSLSRGNLSSMFEKVSYIYSISHFQVFLIFIMIFLTASGFLFLDSAYAPFLETEFDLDQDIINYIFVGSYTCSSLSALIVSFFTHSRPSNYKIMLSGFFIGFLSYFFIGPAQFFHFPKNLAITIFFRYVIACCQSVVYIPAIKEFYFTISSIYMNKVDDDQTIGNMASTLYVISMQSGEFIGPIAGQALVECLNFQMTSAYIAILGIVGIIFVYLFKKLFKQFEFKKKHFEYFQVKQRIADISSNPLFDTFQHERCSSNASSNATNSSKEYSKI</sequence>
<dbReference type="InterPro" id="IPR011701">
    <property type="entry name" value="MFS"/>
</dbReference>
<feature type="compositionally biased region" description="Basic and acidic residues" evidence="6">
    <location>
        <begin position="234"/>
        <end position="246"/>
    </location>
</feature>
<protein>
    <submittedName>
        <fullName evidence="8">MFS transporter</fullName>
    </submittedName>
</protein>
<evidence type="ECO:0000256" key="2">
    <source>
        <dbReference type="ARBA" id="ARBA00022448"/>
    </source>
</evidence>
<dbReference type="KEGG" id="tet:TTHERM_00684670"/>
<dbReference type="eggNOG" id="KOG3764">
    <property type="taxonomic scope" value="Eukaryota"/>
</dbReference>
<evidence type="ECO:0000256" key="6">
    <source>
        <dbReference type="SAM" id="MobiDB-lite"/>
    </source>
</evidence>
<evidence type="ECO:0000256" key="5">
    <source>
        <dbReference type="ARBA" id="ARBA00023136"/>
    </source>
</evidence>
<feature type="transmembrane region" description="Helical" evidence="7">
    <location>
        <begin position="179"/>
        <end position="197"/>
    </location>
</feature>
<evidence type="ECO:0000256" key="7">
    <source>
        <dbReference type="SAM" id="Phobius"/>
    </source>
</evidence>
<dbReference type="InterPro" id="IPR036259">
    <property type="entry name" value="MFS_trans_sf"/>
</dbReference>
<organism evidence="8 9">
    <name type="scientific">Tetrahymena thermophila (strain SB210)</name>
    <dbReference type="NCBI Taxonomy" id="312017"/>
    <lineage>
        <taxon>Eukaryota</taxon>
        <taxon>Sar</taxon>
        <taxon>Alveolata</taxon>
        <taxon>Ciliophora</taxon>
        <taxon>Intramacronucleata</taxon>
        <taxon>Oligohymenophorea</taxon>
        <taxon>Hymenostomatida</taxon>
        <taxon>Tetrahymenina</taxon>
        <taxon>Tetrahymenidae</taxon>
        <taxon>Tetrahymena</taxon>
    </lineage>
</organism>
<evidence type="ECO:0000313" key="8">
    <source>
        <dbReference type="EMBL" id="EAS04923.1"/>
    </source>
</evidence>
<dbReference type="EMBL" id="GG662435">
    <property type="protein sequence ID" value="EAS04923.1"/>
    <property type="molecule type" value="Genomic_DNA"/>
</dbReference>
<name>I7LXM3_TETTS</name>
<feature type="transmembrane region" description="Helical" evidence="7">
    <location>
        <begin position="351"/>
        <end position="370"/>
    </location>
</feature>
<reference evidence="9" key="1">
    <citation type="journal article" date="2006" name="PLoS Biol.">
        <title>Macronuclear genome sequence of the ciliate Tetrahymena thermophila, a model eukaryote.</title>
        <authorList>
            <person name="Eisen J.A."/>
            <person name="Coyne R.S."/>
            <person name="Wu M."/>
            <person name="Wu D."/>
            <person name="Thiagarajan M."/>
            <person name="Wortman J.R."/>
            <person name="Badger J.H."/>
            <person name="Ren Q."/>
            <person name="Amedeo P."/>
            <person name="Jones K.M."/>
            <person name="Tallon L.J."/>
            <person name="Delcher A.L."/>
            <person name="Salzberg S.L."/>
            <person name="Silva J.C."/>
            <person name="Haas B.J."/>
            <person name="Majoros W.H."/>
            <person name="Farzad M."/>
            <person name="Carlton J.M."/>
            <person name="Smith R.K. Jr."/>
            <person name="Garg J."/>
            <person name="Pearlman R.E."/>
            <person name="Karrer K.M."/>
            <person name="Sun L."/>
            <person name="Manning G."/>
            <person name="Elde N.C."/>
            <person name="Turkewitz A.P."/>
            <person name="Asai D.J."/>
            <person name="Wilkes D.E."/>
            <person name="Wang Y."/>
            <person name="Cai H."/>
            <person name="Collins K."/>
            <person name="Stewart B.A."/>
            <person name="Lee S.R."/>
            <person name="Wilamowska K."/>
            <person name="Weinberg Z."/>
            <person name="Ruzzo W.L."/>
            <person name="Wloga D."/>
            <person name="Gaertig J."/>
            <person name="Frankel J."/>
            <person name="Tsao C.-C."/>
            <person name="Gorovsky M.A."/>
            <person name="Keeling P.J."/>
            <person name="Waller R.F."/>
            <person name="Patron N.J."/>
            <person name="Cherry J.M."/>
            <person name="Stover N.A."/>
            <person name="Krieger C.J."/>
            <person name="del Toro C."/>
            <person name="Ryder H.F."/>
            <person name="Williamson S.C."/>
            <person name="Barbeau R.A."/>
            <person name="Hamilton E.P."/>
            <person name="Orias E."/>
        </authorList>
    </citation>
    <scope>NUCLEOTIDE SEQUENCE [LARGE SCALE GENOMIC DNA]</scope>
    <source>
        <strain evidence="9">SB210</strain>
    </source>
</reference>
<dbReference type="AlphaFoldDB" id="I7LXM3"/>
<dbReference type="RefSeq" id="XP_001025168.1">
    <property type="nucleotide sequence ID" value="XM_001025168.1"/>
</dbReference>
<evidence type="ECO:0000256" key="4">
    <source>
        <dbReference type="ARBA" id="ARBA00022989"/>
    </source>
</evidence>
<feature type="transmembrane region" description="Helical" evidence="7">
    <location>
        <begin position="273"/>
        <end position="297"/>
    </location>
</feature>
<comment type="subcellular location">
    <subcellularLocation>
        <location evidence="1">Membrane</location>
        <topology evidence="1">Multi-pass membrane protein</topology>
    </subcellularLocation>
</comment>
<accession>I7LXM3</accession>
<keyword evidence="4 7" id="KW-1133">Transmembrane helix</keyword>
<feature type="region of interest" description="Disordered" evidence="6">
    <location>
        <begin position="230"/>
        <end position="254"/>
    </location>
</feature>
<dbReference type="Pfam" id="PF07690">
    <property type="entry name" value="MFS_1"/>
    <property type="match status" value="1"/>
</dbReference>
<feature type="transmembrane region" description="Helical" evidence="7">
    <location>
        <begin position="52"/>
        <end position="72"/>
    </location>
</feature>
<feature type="transmembrane region" description="Helical" evidence="7">
    <location>
        <begin position="17"/>
        <end position="40"/>
    </location>
</feature>
<dbReference type="PANTHER" id="PTHR23506:SF26">
    <property type="entry name" value="MFS-TYPE TRANSPORTER SLC18B1"/>
    <property type="match status" value="1"/>
</dbReference>